<dbReference type="RefSeq" id="YP_010772334.1">
    <property type="nucleotide sequence ID" value="NC_074641.1"/>
</dbReference>
<dbReference type="GeneID" id="80402043"/>
<name>A0A7G9VYU3_9CAUD</name>
<keyword evidence="2" id="KW-1185">Reference proteome</keyword>
<dbReference type="EMBL" id="MT711370">
    <property type="protein sequence ID" value="QNO11508.1"/>
    <property type="molecule type" value="Genomic_DNA"/>
</dbReference>
<evidence type="ECO:0000313" key="1">
    <source>
        <dbReference type="EMBL" id="QNO11508.1"/>
    </source>
</evidence>
<evidence type="ECO:0000313" key="2">
    <source>
        <dbReference type="Proteomes" id="UP000516075"/>
    </source>
</evidence>
<dbReference type="Proteomes" id="UP000516075">
    <property type="component" value="Segment"/>
</dbReference>
<reference evidence="1" key="1">
    <citation type="submission" date="2020-07" db="EMBL/GenBank/DDBJ databases">
        <title>The first head-tailed virus, MFTV1, produced by a hyperthermophilic deep-sea methanogen.</title>
        <authorList>
            <person name="Thiroux S."/>
            <person name="Dupont S."/>
            <person name="Nesbo C.L."/>
            <person name="Bienvenu N."/>
            <person name="Krupovic M."/>
            <person name="L'Haridon S."/>
            <person name="Marie D."/>
            <person name="Forterre P."/>
            <person name="Godfroy A."/>
            <person name="Geslin C."/>
        </authorList>
    </citation>
    <scope>NUCLEOTIDE SEQUENCE [LARGE SCALE GENOMIC DNA]</scope>
</reference>
<organism evidence="1">
    <name type="scientific">Methanocaldococcus fervens tailed virus 1</name>
    <dbReference type="NCBI Taxonomy" id="2759191"/>
    <lineage>
        <taxon>Viruses</taxon>
        <taxon>Duplodnaviria</taxon>
        <taxon>Heunggongvirae</taxon>
        <taxon>Uroviricota</taxon>
        <taxon>Caudoviricetes</taxon>
        <taxon>Fervensviridae</taxon>
        <taxon>Deepoceanvirus</taxon>
        <taxon>Deepoceanvirus guaymasense</taxon>
    </lineage>
</organism>
<sequence length="162" mass="19380">MALSPEDRNDLKRLVSRLKRLDKKQVNYWTLSDVISFCDILQQFGKIIHDRQIVSEVQIYVDWLEKRYYYLNVTPHEILCTISYKKLDDGKCWMKHKSVGPISLMIIDENNDWRTPWLCYPPKDYTPAQIMSLIVYVFIEYINMLIGQPSKNIEVFFHREGK</sequence>
<accession>A0A7G9VYU3</accession>
<protein>
    <submittedName>
        <fullName evidence="1">Uncharacterized protein</fullName>
    </submittedName>
</protein>
<proteinExistence type="predicted"/>
<dbReference type="KEGG" id="vg:80402043"/>